<evidence type="ECO:0000313" key="3">
    <source>
        <dbReference type="Proteomes" id="UP001155077"/>
    </source>
</evidence>
<keyword evidence="1" id="KW-1133">Transmembrane helix</keyword>
<dbReference type="RefSeq" id="WP_252114200.1">
    <property type="nucleotide sequence ID" value="NZ_JAMSCK010000004.1"/>
</dbReference>
<keyword evidence="1" id="KW-0472">Membrane</keyword>
<organism evidence="2 3">
    <name type="scientific">Gramella jeungdoensis</name>
    <dbReference type="NCBI Taxonomy" id="708091"/>
    <lineage>
        <taxon>Bacteria</taxon>
        <taxon>Pseudomonadati</taxon>
        <taxon>Bacteroidota</taxon>
        <taxon>Flavobacteriia</taxon>
        <taxon>Flavobacteriales</taxon>
        <taxon>Flavobacteriaceae</taxon>
        <taxon>Christiangramia</taxon>
    </lineage>
</organism>
<feature type="transmembrane region" description="Helical" evidence="1">
    <location>
        <begin position="101"/>
        <end position="125"/>
    </location>
</feature>
<proteinExistence type="predicted"/>
<reference evidence="2" key="1">
    <citation type="submission" date="2022-06" db="EMBL/GenBank/DDBJ databases">
        <title>Gramella sediminis sp. nov., isolated from deep-sea sediment of the Indian Ocean.</title>
        <authorList>
            <person name="Yang L."/>
        </authorList>
    </citation>
    <scope>NUCLEOTIDE SEQUENCE</scope>
    <source>
        <strain evidence="2">HMD3159</strain>
    </source>
</reference>
<sequence length="128" mass="14880">MTKVDPHFYKNFLLAAIAKGFNNKDVLIHDPNEEKGNLFYTNHHKIAYGQLEMKKLIEEKDGKVVLTKLGKKYSKKGFGAYLDKLERQKRRKAWFKKHRDIWVGLGVGIILLLLGTITTVILHYYGYV</sequence>
<evidence type="ECO:0000313" key="2">
    <source>
        <dbReference type="EMBL" id="MCM8570269.1"/>
    </source>
</evidence>
<keyword evidence="1" id="KW-0812">Transmembrane</keyword>
<dbReference type="EMBL" id="JAMSCK010000004">
    <property type="protein sequence ID" value="MCM8570269.1"/>
    <property type="molecule type" value="Genomic_DNA"/>
</dbReference>
<evidence type="ECO:0000256" key="1">
    <source>
        <dbReference type="SAM" id="Phobius"/>
    </source>
</evidence>
<comment type="caution">
    <text evidence="2">The sequence shown here is derived from an EMBL/GenBank/DDBJ whole genome shotgun (WGS) entry which is preliminary data.</text>
</comment>
<keyword evidence="3" id="KW-1185">Reference proteome</keyword>
<dbReference type="Proteomes" id="UP001155077">
    <property type="component" value="Unassembled WGS sequence"/>
</dbReference>
<gene>
    <name evidence="2" type="ORF">NE848_12820</name>
</gene>
<name>A0ABT0Z656_9FLAO</name>
<accession>A0ABT0Z656</accession>
<protein>
    <submittedName>
        <fullName evidence="2">Uncharacterized protein</fullName>
    </submittedName>
</protein>